<dbReference type="PANTHER" id="PTHR11360:SF284">
    <property type="entry name" value="EG:103B4.3 PROTEIN-RELATED"/>
    <property type="match status" value="1"/>
</dbReference>
<feature type="transmembrane region" description="Helical" evidence="3">
    <location>
        <begin position="173"/>
        <end position="191"/>
    </location>
</feature>
<sequence length="489" mass="52448">MKQSGSEPSAVDGGFGWIVLSASFINQVILLGYVKAAGVLFVEWQEYFHVGSKEVGWVGIILAFCGPLSGLIAGGLTPRFGSRPVSLVGGVTTIIAIAVTSFSSELWHVYALSTVTAIGMGLAFQPSITVVGFYFKKRINIANGVAFSGVGAGIIVVPPLLQFLCNKFQWRGALLICGALMLITVVCALLFRPTDRERYFMLKSADERKASNENSNNGHPVITFISTKIINLCNYLGLDLIWRYPRFGMLALSYSLAGFGYYSSVVFFSSRAVHDAKIPKQDASFLVSAIGVGSLIGRAGHGFLIHSKIIGILQLYVVSGFVAAVSCFLNPLSKAFLSLLLCALSFGLFSGALLAVSLMCARLFLPTESISRSFGVLILVNGLGIVFGTFTMGYLNDVTGNYTLSFISAGIGFMMSSSIILLDMLINATCRKQTSDAEGDQKPGDAEAEEEKALRGTETEQTSTKEGTEVALVFGEEKKCMIQEPETSV</sequence>
<organism evidence="5 6">
    <name type="scientific">Holothuria leucospilota</name>
    <name type="common">Black long sea cucumber</name>
    <name type="synonym">Mertensiothuria leucospilota</name>
    <dbReference type="NCBI Taxonomy" id="206669"/>
    <lineage>
        <taxon>Eukaryota</taxon>
        <taxon>Metazoa</taxon>
        <taxon>Echinodermata</taxon>
        <taxon>Eleutherozoa</taxon>
        <taxon>Echinozoa</taxon>
        <taxon>Holothuroidea</taxon>
        <taxon>Aspidochirotacea</taxon>
        <taxon>Aspidochirotida</taxon>
        <taxon>Holothuriidae</taxon>
        <taxon>Holothuria</taxon>
    </lineage>
</organism>
<dbReference type="InterPro" id="IPR050327">
    <property type="entry name" value="Proton-linked_MCT"/>
</dbReference>
<evidence type="ECO:0000313" key="5">
    <source>
        <dbReference type="EMBL" id="KAJ8034614.1"/>
    </source>
</evidence>
<dbReference type="InterPro" id="IPR020846">
    <property type="entry name" value="MFS_dom"/>
</dbReference>
<feature type="transmembrane region" description="Helical" evidence="3">
    <location>
        <begin position="141"/>
        <end position="161"/>
    </location>
</feature>
<dbReference type="Proteomes" id="UP001152320">
    <property type="component" value="Chromosome 10"/>
</dbReference>
<dbReference type="InterPro" id="IPR036259">
    <property type="entry name" value="MFS_trans_sf"/>
</dbReference>
<feature type="transmembrane region" description="Helical" evidence="3">
    <location>
        <begin position="85"/>
        <end position="103"/>
    </location>
</feature>
<keyword evidence="6" id="KW-1185">Reference proteome</keyword>
<dbReference type="OrthoDB" id="6499973at2759"/>
<dbReference type="CDD" id="cd17352">
    <property type="entry name" value="MFS_MCT_SLC16"/>
    <property type="match status" value="1"/>
</dbReference>
<feature type="domain" description="Major facilitator superfamily (MFS) profile" evidence="4">
    <location>
        <begin position="16"/>
        <end position="435"/>
    </location>
</feature>
<keyword evidence="3" id="KW-0812">Transmembrane</keyword>
<evidence type="ECO:0000259" key="4">
    <source>
        <dbReference type="PROSITE" id="PS50850"/>
    </source>
</evidence>
<feature type="transmembrane region" description="Helical" evidence="3">
    <location>
        <begin position="312"/>
        <end position="332"/>
    </location>
</feature>
<feature type="transmembrane region" description="Helical" evidence="3">
    <location>
        <begin position="109"/>
        <end position="134"/>
    </location>
</feature>
<evidence type="ECO:0000256" key="3">
    <source>
        <dbReference type="SAM" id="Phobius"/>
    </source>
</evidence>
<protein>
    <submittedName>
        <fullName evidence="5">Monocarboxylate transporter 12</fullName>
    </submittedName>
</protein>
<dbReference type="AlphaFoldDB" id="A0A9Q1BXX6"/>
<dbReference type="GO" id="GO:0016020">
    <property type="term" value="C:membrane"/>
    <property type="evidence" value="ECO:0007669"/>
    <property type="project" value="UniProtKB-SubCell"/>
</dbReference>
<name>A0A9Q1BXX6_HOLLE</name>
<keyword evidence="3" id="KW-1133">Transmembrane helix</keyword>
<feature type="transmembrane region" description="Helical" evidence="3">
    <location>
        <begin position="283"/>
        <end position="300"/>
    </location>
</feature>
<feature type="transmembrane region" description="Helical" evidence="3">
    <location>
        <begin position="338"/>
        <end position="364"/>
    </location>
</feature>
<feature type="transmembrane region" description="Helical" evidence="3">
    <location>
        <begin position="247"/>
        <end position="268"/>
    </location>
</feature>
<feature type="transmembrane region" description="Helical" evidence="3">
    <location>
        <begin position="402"/>
        <end position="422"/>
    </location>
</feature>
<feature type="region of interest" description="Disordered" evidence="2">
    <location>
        <begin position="435"/>
        <end position="468"/>
    </location>
</feature>
<feature type="compositionally biased region" description="Basic and acidic residues" evidence="2">
    <location>
        <begin position="435"/>
        <end position="458"/>
    </location>
</feature>
<dbReference type="Gene3D" id="1.20.1250.20">
    <property type="entry name" value="MFS general substrate transporter like domains"/>
    <property type="match status" value="1"/>
</dbReference>
<comment type="caution">
    <text evidence="5">The sequence shown here is derived from an EMBL/GenBank/DDBJ whole genome shotgun (WGS) entry which is preliminary data.</text>
</comment>
<feature type="transmembrane region" description="Helical" evidence="3">
    <location>
        <begin position="54"/>
        <end position="73"/>
    </location>
</feature>
<evidence type="ECO:0000256" key="1">
    <source>
        <dbReference type="ARBA" id="ARBA00004141"/>
    </source>
</evidence>
<feature type="transmembrane region" description="Helical" evidence="3">
    <location>
        <begin position="376"/>
        <end position="396"/>
    </location>
</feature>
<dbReference type="EMBL" id="JAIZAY010000010">
    <property type="protein sequence ID" value="KAJ8034614.1"/>
    <property type="molecule type" value="Genomic_DNA"/>
</dbReference>
<comment type="subcellular location">
    <subcellularLocation>
        <location evidence="1">Membrane</location>
        <topology evidence="1">Multi-pass membrane protein</topology>
    </subcellularLocation>
</comment>
<dbReference type="PROSITE" id="PS50850">
    <property type="entry name" value="MFS"/>
    <property type="match status" value="1"/>
</dbReference>
<keyword evidence="3" id="KW-0472">Membrane</keyword>
<feature type="transmembrane region" description="Helical" evidence="3">
    <location>
        <begin position="12"/>
        <end position="34"/>
    </location>
</feature>
<dbReference type="Pfam" id="PF07690">
    <property type="entry name" value="MFS_1"/>
    <property type="match status" value="1"/>
</dbReference>
<proteinExistence type="predicted"/>
<gene>
    <name evidence="5" type="ORF">HOLleu_21524</name>
</gene>
<dbReference type="PANTHER" id="PTHR11360">
    <property type="entry name" value="MONOCARBOXYLATE TRANSPORTER"/>
    <property type="match status" value="1"/>
</dbReference>
<dbReference type="InterPro" id="IPR011701">
    <property type="entry name" value="MFS"/>
</dbReference>
<evidence type="ECO:0000313" key="6">
    <source>
        <dbReference type="Proteomes" id="UP001152320"/>
    </source>
</evidence>
<accession>A0A9Q1BXX6</accession>
<evidence type="ECO:0000256" key="2">
    <source>
        <dbReference type="SAM" id="MobiDB-lite"/>
    </source>
</evidence>
<dbReference type="SUPFAM" id="SSF103473">
    <property type="entry name" value="MFS general substrate transporter"/>
    <property type="match status" value="1"/>
</dbReference>
<reference evidence="5" key="1">
    <citation type="submission" date="2021-10" db="EMBL/GenBank/DDBJ databases">
        <title>Tropical sea cucumber genome reveals ecological adaptation and Cuvierian tubules defense mechanism.</title>
        <authorList>
            <person name="Chen T."/>
        </authorList>
    </citation>
    <scope>NUCLEOTIDE SEQUENCE</scope>
    <source>
        <strain evidence="5">Nanhai2018</strain>
        <tissue evidence="5">Muscle</tissue>
    </source>
</reference>
<dbReference type="GO" id="GO:0008028">
    <property type="term" value="F:monocarboxylic acid transmembrane transporter activity"/>
    <property type="evidence" value="ECO:0007669"/>
    <property type="project" value="TreeGrafter"/>
</dbReference>